<evidence type="ECO:0000259" key="6">
    <source>
        <dbReference type="PROSITE" id="PS50102"/>
    </source>
</evidence>
<evidence type="ECO:0000256" key="1">
    <source>
        <dbReference type="ARBA" id="ARBA00004604"/>
    </source>
</evidence>
<feature type="compositionally biased region" description="Basic and acidic residues" evidence="5">
    <location>
        <begin position="1"/>
        <end position="14"/>
    </location>
</feature>
<comment type="caution">
    <text evidence="7">The sequence shown here is derived from an EMBL/GenBank/DDBJ whole genome shotgun (WGS) entry which is preliminary data.</text>
</comment>
<dbReference type="OrthoDB" id="21467at2759"/>
<feature type="domain" description="RRM" evidence="6">
    <location>
        <begin position="35"/>
        <end position="113"/>
    </location>
</feature>
<reference evidence="7 8" key="1">
    <citation type="submission" date="2019-07" db="EMBL/GenBank/DDBJ databases">
        <title>Draft genome assembly of a fouling barnacle, Amphibalanus amphitrite (Darwin, 1854): The first reference genome for Thecostraca.</title>
        <authorList>
            <person name="Kim W."/>
        </authorList>
    </citation>
    <scope>NUCLEOTIDE SEQUENCE [LARGE SCALE GENOMIC DNA]</scope>
    <source>
        <strain evidence="7">SNU_AA5</strain>
        <tissue evidence="7">Soma without cirri and trophi</tissue>
    </source>
</reference>
<evidence type="ECO:0000256" key="5">
    <source>
        <dbReference type="SAM" id="MobiDB-lite"/>
    </source>
</evidence>
<evidence type="ECO:0000256" key="4">
    <source>
        <dbReference type="PROSITE-ProRule" id="PRU00176"/>
    </source>
</evidence>
<keyword evidence="8" id="KW-1185">Reference proteome</keyword>
<keyword evidence="2 4" id="KW-0694">RNA-binding</keyword>
<feature type="region of interest" description="Disordered" evidence="5">
    <location>
        <begin position="144"/>
        <end position="165"/>
    </location>
</feature>
<dbReference type="GO" id="GO:0003723">
    <property type="term" value="F:RNA binding"/>
    <property type="evidence" value="ECO:0007669"/>
    <property type="project" value="UniProtKB-UniRule"/>
</dbReference>
<sequence>MAKTAEKVSVERKTSQSPSTKKTKKKRVKNFGKTGVVYLKHIPHGFYEDEMKGFFSQFGTVLRVCVARSPKTGNSKGFGYVQFLEEEVAKIAAETMNNYLMFEKILKCTVLPPEQVTAATFASATRRPGRNCPGQKRTERALELLSARKGPTQKKNAQKRREAAHRRTMVRLAQLGIKYDLNGGLVQEIEPVPAPTAGGDTTADTTTDSAQLPVMEVDESDDEVTFKTPPNVIKRRLSRPAASTPQSATPTAAPARSKPSTPVATKQTPKATTTPKSAAKKVAKSPKSAAGTPKTPKSMAKKTPPKSVKQLSAKKKTPNKKTPPKSGRKR</sequence>
<feature type="region of interest" description="Disordered" evidence="5">
    <location>
        <begin position="1"/>
        <end position="27"/>
    </location>
</feature>
<proteinExistence type="predicted"/>
<evidence type="ECO:0000313" key="8">
    <source>
        <dbReference type="Proteomes" id="UP000440578"/>
    </source>
</evidence>
<dbReference type="Pfam" id="PF00076">
    <property type="entry name" value="RRM_1"/>
    <property type="match status" value="1"/>
</dbReference>
<feature type="compositionally biased region" description="Basic residues" evidence="5">
    <location>
        <begin position="156"/>
        <end position="165"/>
    </location>
</feature>
<feature type="compositionally biased region" description="Low complexity" evidence="5">
    <location>
        <begin position="195"/>
        <end position="208"/>
    </location>
</feature>
<protein>
    <submittedName>
        <fullName evidence="7">MKI67 FHA domain-interacting nucleolar phosphoprotein-like</fullName>
    </submittedName>
</protein>
<dbReference type="InterPro" id="IPR012677">
    <property type="entry name" value="Nucleotide-bd_a/b_plait_sf"/>
</dbReference>
<gene>
    <name evidence="7" type="primary">nifk</name>
    <name evidence="7" type="ORF">FJT64_000108</name>
</gene>
<dbReference type="InterPro" id="IPR035979">
    <property type="entry name" value="RBD_domain_sf"/>
</dbReference>
<evidence type="ECO:0000313" key="7">
    <source>
        <dbReference type="EMBL" id="KAF0301887.1"/>
    </source>
</evidence>
<feature type="compositionally biased region" description="Basic residues" evidence="5">
    <location>
        <begin position="312"/>
        <end position="330"/>
    </location>
</feature>
<comment type="subcellular location">
    <subcellularLocation>
        <location evidence="1">Nucleus</location>
        <location evidence="1">Nucleolus</location>
    </subcellularLocation>
</comment>
<dbReference type="PANTHER" id="PTHR46754">
    <property type="entry name" value="MKI67 FHA DOMAIN-INTERACTING NUCLEOLAR PHOSPHOPROTEIN"/>
    <property type="match status" value="1"/>
</dbReference>
<dbReference type="SMART" id="SM00360">
    <property type="entry name" value="RRM"/>
    <property type="match status" value="1"/>
</dbReference>
<organism evidence="7 8">
    <name type="scientific">Amphibalanus amphitrite</name>
    <name type="common">Striped barnacle</name>
    <name type="synonym">Balanus amphitrite</name>
    <dbReference type="NCBI Taxonomy" id="1232801"/>
    <lineage>
        <taxon>Eukaryota</taxon>
        <taxon>Metazoa</taxon>
        <taxon>Ecdysozoa</taxon>
        <taxon>Arthropoda</taxon>
        <taxon>Crustacea</taxon>
        <taxon>Multicrustacea</taxon>
        <taxon>Cirripedia</taxon>
        <taxon>Thoracica</taxon>
        <taxon>Thoracicalcarea</taxon>
        <taxon>Balanomorpha</taxon>
        <taxon>Balanoidea</taxon>
        <taxon>Balanidae</taxon>
        <taxon>Amphibalaninae</taxon>
        <taxon>Amphibalanus</taxon>
    </lineage>
</organism>
<dbReference type="EMBL" id="VIIS01001113">
    <property type="protein sequence ID" value="KAF0301887.1"/>
    <property type="molecule type" value="Genomic_DNA"/>
</dbReference>
<dbReference type="AlphaFoldDB" id="A0A6A4W1P1"/>
<dbReference type="CDD" id="cd12307">
    <property type="entry name" value="RRM_NIFK_like"/>
    <property type="match status" value="1"/>
</dbReference>
<dbReference type="InterPro" id="IPR000504">
    <property type="entry name" value="RRM_dom"/>
</dbReference>
<feature type="compositionally biased region" description="Low complexity" evidence="5">
    <location>
        <begin position="239"/>
        <end position="277"/>
    </location>
</feature>
<dbReference type="Gene3D" id="3.30.70.330">
    <property type="match status" value="1"/>
</dbReference>
<name>A0A6A4W1P1_AMPAM</name>
<dbReference type="SUPFAM" id="SSF54928">
    <property type="entry name" value="RNA-binding domain, RBD"/>
    <property type="match status" value="1"/>
</dbReference>
<accession>A0A6A4W1P1</accession>
<evidence type="ECO:0000256" key="2">
    <source>
        <dbReference type="ARBA" id="ARBA00022884"/>
    </source>
</evidence>
<dbReference type="GO" id="GO:0005730">
    <property type="term" value="C:nucleolus"/>
    <property type="evidence" value="ECO:0007669"/>
    <property type="project" value="UniProtKB-SubCell"/>
</dbReference>
<feature type="region of interest" description="Disordered" evidence="5">
    <location>
        <begin position="190"/>
        <end position="330"/>
    </location>
</feature>
<evidence type="ECO:0000256" key="3">
    <source>
        <dbReference type="ARBA" id="ARBA00023242"/>
    </source>
</evidence>
<dbReference type="PROSITE" id="PS50102">
    <property type="entry name" value="RRM"/>
    <property type="match status" value="1"/>
</dbReference>
<keyword evidence="3" id="KW-0539">Nucleus</keyword>
<dbReference type="Proteomes" id="UP000440578">
    <property type="component" value="Unassembled WGS sequence"/>
</dbReference>